<feature type="chain" id="PRO_5016372015" evidence="1">
    <location>
        <begin position="21"/>
        <end position="401"/>
    </location>
</feature>
<dbReference type="AlphaFoldDB" id="A0A327QZ93"/>
<sequence>MKRLNAAFVLILPAITFFYACNNTQAKRRTNATTTQEEDTTYKINLTAEQRTAILNAPKTRVMQEELTNFFNKKLVPSGFSGAMLVAKKGVVIFEGSHGFENYQAKTKMVDTSTFQLASTSKTFTGVAVLKLVDEKKVNLDDSIQTYLPTVPYKGITVRMLLNHRSGLPNYLYFTEKYWKDRTKLMTNDDVIALMAQYKPQIQSLPNTRFTYCNTNYILLASIIEKASGMKYADFMQQEIFNPLGLTRTYVFVPGQAARSHQTTSHQFNGRPAADDAFDGAMGDKGIYSCVQDMLKWDQALYSGRFLSDEILKEAFTPYSNEKRGTKNYGLGFRLMVFPDSTKIVYHNGWWHGNNTVFYRFIQDSTTLVILGNKYNRNIYHSVKPIREIIGEGLELEAGED</sequence>
<comment type="caution">
    <text evidence="3">The sequence shown here is derived from an EMBL/GenBank/DDBJ whole genome shotgun (WGS) entry which is preliminary data.</text>
</comment>
<feature type="signal peptide" evidence="1">
    <location>
        <begin position="1"/>
        <end position="20"/>
    </location>
</feature>
<dbReference type="PANTHER" id="PTHR46825">
    <property type="entry name" value="D-ALANYL-D-ALANINE-CARBOXYPEPTIDASE/ENDOPEPTIDASE AMPH"/>
    <property type="match status" value="1"/>
</dbReference>
<dbReference type="Proteomes" id="UP000249547">
    <property type="component" value="Unassembled WGS sequence"/>
</dbReference>
<reference evidence="3 4" key="1">
    <citation type="submission" date="2018-06" db="EMBL/GenBank/DDBJ databases">
        <title>Genomic Encyclopedia of Archaeal and Bacterial Type Strains, Phase II (KMG-II): from individual species to whole genera.</title>
        <authorList>
            <person name="Goeker M."/>
        </authorList>
    </citation>
    <scope>NUCLEOTIDE SEQUENCE [LARGE SCALE GENOMIC DNA]</scope>
    <source>
        <strain evidence="3 4">DSM 23857</strain>
    </source>
</reference>
<accession>A0A327QZ93</accession>
<evidence type="ECO:0000313" key="3">
    <source>
        <dbReference type="EMBL" id="RAJ06987.1"/>
    </source>
</evidence>
<dbReference type="PROSITE" id="PS51257">
    <property type="entry name" value="PROKAR_LIPOPROTEIN"/>
    <property type="match status" value="1"/>
</dbReference>
<feature type="domain" description="Beta-lactamase-related" evidence="2">
    <location>
        <begin position="82"/>
        <end position="376"/>
    </location>
</feature>
<dbReference type="RefSeq" id="WP_111597559.1">
    <property type="nucleotide sequence ID" value="NZ_QLLL01000003.1"/>
</dbReference>
<dbReference type="SUPFAM" id="SSF56601">
    <property type="entry name" value="beta-lactamase/transpeptidase-like"/>
    <property type="match status" value="1"/>
</dbReference>
<evidence type="ECO:0000313" key="4">
    <source>
        <dbReference type="Proteomes" id="UP000249547"/>
    </source>
</evidence>
<keyword evidence="4" id="KW-1185">Reference proteome</keyword>
<dbReference type="Pfam" id="PF00144">
    <property type="entry name" value="Beta-lactamase"/>
    <property type="match status" value="1"/>
</dbReference>
<dbReference type="EMBL" id="QLLL01000003">
    <property type="protein sequence ID" value="RAJ06987.1"/>
    <property type="molecule type" value="Genomic_DNA"/>
</dbReference>
<dbReference type="InterPro" id="IPR050491">
    <property type="entry name" value="AmpC-like"/>
</dbReference>
<gene>
    <name evidence="3" type="ORF">LX64_02115</name>
</gene>
<evidence type="ECO:0000259" key="2">
    <source>
        <dbReference type="Pfam" id="PF00144"/>
    </source>
</evidence>
<dbReference type="InterPro" id="IPR001466">
    <property type="entry name" value="Beta-lactam-related"/>
</dbReference>
<organism evidence="3 4">
    <name type="scientific">Chitinophaga skermanii</name>
    <dbReference type="NCBI Taxonomy" id="331697"/>
    <lineage>
        <taxon>Bacteria</taxon>
        <taxon>Pseudomonadati</taxon>
        <taxon>Bacteroidota</taxon>
        <taxon>Chitinophagia</taxon>
        <taxon>Chitinophagales</taxon>
        <taxon>Chitinophagaceae</taxon>
        <taxon>Chitinophaga</taxon>
    </lineage>
</organism>
<evidence type="ECO:0000256" key="1">
    <source>
        <dbReference type="SAM" id="SignalP"/>
    </source>
</evidence>
<keyword evidence="1" id="KW-0732">Signal</keyword>
<dbReference type="InterPro" id="IPR012338">
    <property type="entry name" value="Beta-lactam/transpept-like"/>
</dbReference>
<dbReference type="Gene3D" id="3.40.710.10">
    <property type="entry name" value="DD-peptidase/beta-lactamase superfamily"/>
    <property type="match status" value="1"/>
</dbReference>
<proteinExistence type="predicted"/>
<name>A0A327QZ93_9BACT</name>
<dbReference type="OrthoDB" id="9793489at2"/>
<protein>
    <submittedName>
        <fullName evidence="3">CubicO group peptidase (Beta-lactamase class C family)</fullName>
    </submittedName>
</protein>
<dbReference type="PANTHER" id="PTHR46825:SF9">
    <property type="entry name" value="BETA-LACTAMASE-RELATED DOMAIN-CONTAINING PROTEIN"/>
    <property type="match status" value="1"/>
</dbReference>